<organism evidence="11 12">
    <name type="scientific">Clostridium malenominatum</name>
    <dbReference type="NCBI Taxonomy" id="1539"/>
    <lineage>
        <taxon>Bacteria</taxon>
        <taxon>Bacillati</taxon>
        <taxon>Bacillota</taxon>
        <taxon>Clostridia</taxon>
        <taxon>Eubacteriales</taxon>
        <taxon>Clostridiaceae</taxon>
        <taxon>Clostridium</taxon>
    </lineage>
</organism>
<gene>
    <name evidence="11" type="ORF">GCM10008905_11290</name>
</gene>
<keyword evidence="6" id="KW-0479">Metal-binding</keyword>
<keyword evidence="5 10" id="KW-0808">Transferase</keyword>
<comment type="caution">
    <text evidence="11">The sequence shown here is derived from an EMBL/GenBank/DDBJ whole genome shotgun (WGS) entry which is preliminary data.</text>
</comment>
<dbReference type="NCBIfam" id="NF011652">
    <property type="entry name" value="PRK15070.1"/>
    <property type="match status" value="1"/>
</dbReference>
<dbReference type="InterPro" id="IPR008300">
    <property type="entry name" value="PTAC"/>
</dbReference>
<sequence>MGNIDEVLMVKIVTEVMNRLNEQDNNEIKIGVSNRHIHLSKEDLEILFGIGYELKKSKALNQPGEFAAEEAVTITGPKGSIKNVRILGPLRKDTQVEISLTDSYILGIKTPIRESGKIEGTPGIIITGPKGSLKKDKGLIVALRHLHMGCDYAKNHGIKDGDMLSVKVKGIRSLIFDNVLARVSDRYSLEMHIDTDEANSSGLKSGDSVQLMKP</sequence>
<evidence type="ECO:0000256" key="9">
    <source>
        <dbReference type="ARBA" id="ARBA00047589"/>
    </source>
</evidence>
<evidence type="ECO:0000313" key="11">
    <source>
        <dbReference type="EMBL" id="GAA0721169.1"/>
    </source>
</evidence>
<evidence type="ECO:0000313" key="12">
    <source>
        <dbReference type="Proteomes" id="UP001500339"/>
    </source>
</evidence>
<dbReference type="PANTHER" id="PTHR39453">
    <property type="entry name" value="PHOSPHATE PROPANOYLTRANSFERASE"/>
    <property type="match status" value="1"/>
</dbReference>
<evidence type="ECO:0000256" key="5">
    <source>
        <dbReference type="ARBA" id="ARBA00022679"/>
    </source>
</evidence>
<reference evidence="12" key="1">
    <citation type="journal article" date="2019" name="Int. J. Syst. Evol. Microbiol.">
        <title>The Global Catalogue of Microorganisms (GCM) 10K type strain sequencing project: providing services to taxonomists for standard genome sequencing and annotation.</title>
        <authorList>
            <consortium name="The Broad Institute Genomics Platform"/>
            <consortium name="The Broad Institute Genome Sequencing Center for Infectious Disease"/>
            <person name="Wu L."/>
            <person name="Ma J."/>
        </authorList>
    </citation>
    <scope>NUCLEOTIDE SEQUENCE [LARGE SCALE GENOMIC DNA]</scope>
    <source>
        <strain evidence="12">JCM 1405</strain>
    </source>
</reference>
<evidence type="ECO:0000256" key="7">
    <source>
        <dbReference type="ARBA" id="ARBA00022833"/>
    </source>
</evidence>
<comment type="function">
    <text evidence="10">Involved in 1,2-propanediol (1,2-PD) degradation by catalyzing the conversion of propanoyl-CoA to propanoyl-phosphate.</text>
</comment>
<comment type="cofactor">
    <cofactor evidence="1">
        <name>Zn(2+)</name>
        <dbReference type="ChEBI" id="CHEBI:29105"/>
    </cofactor>
</comment>
<protein>
    <recommendedName>
        <fullName evidence="4 10">Phosphate propanoyltransferase</fullName>
        <ecNumber evidence="3 10">2.3.1.222</ecNumber>
    </recommendedName>
</protein>
<keyword evidence="12" id="KW-1185">Reference proteome</keyword>
<name>A0ABP3TZI4_9CLOT</name>
<evidence type="ECO:0000256" key="1">
    <source>
        <dbReference type="ARBA" id="ARBA00001947"/>
    </source>
</evidence>
<comment type="similarity">
    <text evidence="2 10">Belongs to the PduL family.</text>
</comment>
<evidence type="ECO:0000256" key="8">
    <source>
        <dbReference type="ARBA" id="ARBA00023315"/>
    </source>
</evidence>
<keyword evidence="8 10" id="KW-0012">Acyltransferase</keyword>
<keyword evidence="7" id="KW-0862">Zinc</keyword>
<evidence type="ECO:0000256" key="2">
    <source>
        <dbReference type="ARBA" id="ARBA00007342"/>
    </source>
</evidence>
<dbReference type="PANTHER" id="PTHR39453:SF1">
    <property type="entry name" value="PHOSPHATE PROPANOYLTRANSFERASE"/>
    <property type="match status" value="1"/>
</dbReference>
<proteinExistence type="inferred from homology"/>
<dbReference type="EMBL" id="BAAACF010000001">
    <property type="protein sequence ID" value="GAA0721169.1"/>
    <property type="molecule type" value="Genomic_DNA"/>
</dbReference>
<comment type="pathway">
    <text evidence="10">Polyol metabolism; 1,2-propanediol degradation.</text>
</comment>
<accession>A0ABP3TZI4</accession>
<dbReference type="PIRSF" id="PIRSF010130">
    <property type="entry name" value="PduL"/>
    <property type="match status" value="1"/>
</dbReference>
<comment type="catalytic activity">
    <reaction evidence="9 10">
        <text>propanoyl-CoA + phosphate = propanoyl phosphate + CoA</text>
        <dbReference type="Rhea" id="RHEA:28046"/>
        <dbReference type="ChEBI" id="CHEBI:43474"/>
        <dbReference type="ChEBI" id="CHEBI:57287"/>
        <dbReference type="ChEBI" id="CHEBI:57392"/>
        <dbReference type="ChEBI" id="CHEBI:58933"/>
        <dbReference type="EC" id="2.3.1.222"/>
    </reaction>
</comment>
<evidence type="ECO:0000256" key="10">
    <source>
        <dbReference type="PIRNR" id="PIRNR010130"/>
    </source>
</evidence>
<dbReference type="Pfam" id="PF06130">
    <property type="entry name" value="PTAC"/>
    <property type="match status" value="1"/>
</dbReference>
<evidence type="ECO:0000256" key="4">
    <source>
        <dbReference type="ARBA" id="ARBA00020837"/>
    </source>
</evidence>
<dbReference type="RefSeq" id="WP_343767609.1">
    <property type="nucleotide sequence ID" value="NZ_BAAACF010000001.1"/>
</dbReference>
<evidence type="ECO:0000256" key="6">
    <source>
        <dbReference type="ARBA" id="ARBA00022723"/>
    </source>
</evidence>
<evidence type="ECO:0000256" key="3">
    <source>
        <dbReference type="ARBA" id="ARBA00012206"/>
    </source>
</evidence>
<dbReference type="Proteomes" id="UP001500339">
    <property type="component" value="Unassembled WGS sequence"/>
</dbReference>
<dbReference type="EC" id="2.3.1.222" evidence="3 10"/>